<keyword evidence="10" id="KW-1185">Reference proteome</keyword>
<dbReference type="NCBIfam" id="NF001567">
    <property type="entry name" value="PRK00389.1"/>
    <property type="match status" value="1"/>
</dbReference>
<reference evidence="9 10" key="1">
    <citation type="journal article" date="2019" name="Int. J. Syst. Evol. Microbiol.">
        <title>The Global Catalogue of Microorganisms (GCM) 10K type strain sequencing project: providing services to taxonomists for standard genome sequencing and annotation.</title>
        <authorList>
            <consortium name="The Broad Institute Genomics Platform"/>
            <consortium name="The Broad Institute Genome Sequencing Center for Infectious Disease"/>
            <person name="Wu L."/>
            <person name="Ma J."/>
        </authorList>
    </citation>
    <scope>NUCLEOTIDE SEQUENCE [LARGE SCALE GENOMIC DNA]</scope>
    <source>
        <strain evidence="9 10">NBRC 111368</strain>
    </source>
</reference>
<dbReference type="InterPro" id="IPR006222">
    <property type="entry name" value="GCVT_N"/>
</dbReference>
<comment type="similarity">
    <text evidence="1 5">Belongs to the GcvT family.</text>
</comment>
<evidence type="ECO:0000256" key="4">
    <source>
        <dbReference type="ARBA" id="ARBA00047665"/>
    </source>
</evidence>
<evidence type="ECO:0000313" key="10">
    <source>
        <dbReference type="Proteomes" id="UP001596328"/>
    </source>
</evidence>
<evidence type="ECO:0000256" key="5">
    <source>
        <dbReference type="HAMAP-Rule" id="MF_00259"/>
    </source>
</evidence>
<keyword evidence="3 5" id="KW-0808">Transferase</keyword>
<evidence type="ECO:0000259" key="7">
    <source>
        <dbReference type="Pfam" id="PF01571"/>
    </source>
</evidence>
<evidence type="ECO:0000256" key="1">
    <source>
        <dbReference type="ARBA" id="ARBA00008609"/>
    </source>
</evidence>
<dbReference type="NCBIfam" id="TIGR00528">
    <property type="entry name" value="gcvT"/>
    <property type="match status" value="1"/>
</dbReference>
<comment type="subunit">
    <text evidence="5">The glycine cleavage system is composed of four proteins: P, T, L and H.</text>
</comment>
<dbReference type="InterPro" id="IPR006223">
    <property type="entry name" value="GcvT"/>
</dbReference>
<proteinExistence type="inferred from homology"/>
<dbReference type="InterPro" id="IPR029043">
    <property type="entry name" value="GcvT/YgfZ_C"/>
</dbReference>
<dbReference type="InterPro" id="IPR013977">
    <property type="entry name" value="GcvT_C"/>
</dbReference>
<comment type="caution">
    <text evidence="9">The sequence shown here is derived from an EMBL/GenBank/DDBJ whole genome shotgun (WGS) entry which is preliminary data.</text>
</comment>
<dbReference type="PANTHER" id="PTHR43757:SF2">
    <property type="entry name" value="AMINOMETHYLTRANSFERASE, MITOCHONDRIAL"/>
    <property type="match status" value="1"/>
</dbReference>
<feature type="domain" description="Aminomethyltransferase C-terminal" evidence="8">
    <location>
        <begin position="284"/>
        <end position="361"/>
    </location>
</feature>
<comment type="function">
    <text evidence="5">The glycine cleavage system catalyzes the degradation of glycine.</text>
</comment>
<comment type="catalytic activity">
    <reaction evidence="4 5">
        <text>N(6)-[(R)-S(8)-aminomethyldihydrolipoyl]-L-lysyl-[protein] + (6S)-5,6,7,8-tetrahydrofolate = N(6)-[(R)-dihydrolipoyl]-L-lysyl-[protein] + (6R)-5,10-methylene-5,6,7,8-tetrahydrofolate + NH4(+)</text>
        <dbReference type="Rhea" id="RHEA:16945"/>
        <dbReference type="Rhea" id="RHEA-COMP:10475"/>
        <dbReference type="Rhea" id="RHEA-COMP:10492"/>
        <dbReference type="ChEBI" id="CHEBI:15636"/>
        <dbReference type="ChEBI" id="CHEBI:28938"/>
        <dbReference type="ChEBI" id="CHEBI:57453"/>
        <dbReference type="ChEBI" id="CHEBI:83100"/>
        <dbReference type="ChEBI" id="CHEBI:83143"/>
        <dbReference type="EC" id="2.1.2.10"/>
    </reaction>
</comment>
<dbReference type="PANTHER" id="PTHR43757">
    <property type="entry name" value="AMINOMETHYLTRANSFERASE"/>
    <property type="match status" value="1"/>
</dbReference>
<organism evidence="9 10">
    <name type="scientific">Halobium palmae</name>
    <dbReference type="NCBI Taxonomy" id="1776492"/>
    <lineage>
        <taxon>Archaea</taxon>
        <taxon>Methanobacteriati</taxon>
        <taxon>Methanobacteriota</taxon>
        <taxon>Stenosarchaea group</taxon>
        <taxon>Halobacteria</taxon>
        <taxon>Halobacteriales</taxon>
        <taxon>Haloferacaceae</taxon>
        <taxon>Halobium</taxon>
    </lineage>
</organism>
<protein>
    <recommendedName>
        <fullName evidence="5">Probable aminomethyltransferase</fullName>
        <ecNumber evidence="5">2.1.2.10</ecNumber>
    </recommendedName>
    <alternativeName>
        <fullName evidence="5">Glycine cleavage system T protein</fullName>
    </alternativeName>
</protein>
<dbReference type="AlphaFoldDB" id="A0ABD5RU48"/>
<dbReference type="EMBL" id="JBHSWU010000001">
    <property type="protein sequence ID" value="MFC6722933.1"/>
    <property type="molecule type" value="Genomic_DNA"/>
</dbReference>
<evidence type="ECO:0000259" key="8">
    <source>
        <dbReference type="Pfam" id="PF08669"/>
    </source>
</evidence>
<accession>A0ABD5RU48</accession>
<dbReference type="FunFam" id="2.40.30.110:FF:000003">
    <property type="entry name" value="Aminomethyltransferase"/>
    <property type="match status" value="1"/>
</dbReference>
<sequence>MADQKPALYQVHKSSGADFTDFGGWEMPVAFDSISTEHSAVRQSVGVFDVSHMSEVSVSGPDAMQLMEYLTSNSIGELAPGDAQYSCILNNNGIIIDDTVVYRYPTTEGYLFVPNAGHGEQMTDRWRKAATKRELVVDIKNKTQEIGLIAVQGPDAVNTVESVATGEVSSIDRFTCQRSKISNVDCLVARTGYTGEDGFEIFFPVSDSEMIWNAFEDIQSCGLGARNTLRLEAGLLLSGQDFHPRDEPRTPLEAGLEFTVDMTKNEFIGQDVLREQERRGISQRMVGLRIEERAIARHGHPLQHDGTEIGHVTSGTMSPTFNRPLALGYVEESYAKEGTSIEVEIRGKPADATVQNQRFLDVLEPN</sequence>
<dbReference type="GO" id="GO:0004047">
    <property type="term" value="F:aminomethyltransferase activity"/>
    <property type="evidence" value="ECO:0007669"/>
    <property type="project" value="UniProtKB-UniRule"/>
</dbReference>
<dbReference type="Proteomes" id="UP001596328">
    <property type="component" value="Unassembled WGS sequence"/>
</dbReference>
<dbReference type="EC" id="2.1.2.10" evidence="5"/>
<dbReference type="Gene3D" id="3.30.1360.120">
    <property type="entry name" value="Probable tRNA modification gtpase trme, domain 1"/>
    <property type="match status" value="1"/>
</dbReference>
<dbReference type="InterPro" id="IPR027266">
    <property type="entry name" value="TrmE/GcvT-like"/>
</dbReference>
<evidence type="ECO:0000313" key="9">
    <source>
        <dbReference type="EMBL" id="MFC6722933.1"/>
    </source>
</evidence>
<feature type="binding site" evidence="6">
    <location>
        <position position="200"/>
    </location>
    <ligand>
        <name>substrate</name>
    </ligand>
</feature>
<dbReference type="HAMAP" id="MF_00259">
    <property type="entry name" value="GcvT"/>
    <property type="match status" value="1"/>
</dbReference>
<dbReference type="PIRSF" id="PIRSF006487">
    <property type="entry name" value="GcvT"/>
    <property type="match status" value="1"/>
</dbReference>
<dbReference type="Pfam" id="PF01571">
    <property type="entry name" value="GCV_T"/>
    <property type="match status" value="1"/>
</dbReference>
<feature type="domain" description="GCVT N-terminal" evidence="7">
    <location>
        <begin position="8"/>
        <end position="264"/>
    </location>
</feature>
<evidence type="ECO:0000256" key="2">
    <source>
        <dbReference type="ARBA" id="ARBA00022576"/>
    </source>
</evidence>
<dbReference type="GO" id="GO:0019464">
    <property type="term" value="P:glycine decarboxylation via glycine cleavage system"/>
    <property type="evidence" value="ECO:0007669"/>
    <property type="project" value="UniProtKB-UniRule"/>
</dbReference>
<keyword evidence="2 5" id="KW-0032">Aminotransferase</keyword>
<dbReference type="GO" id="GO:0008483">
    <property type="term" value="F:transaminase activity"/>
    <property type="evidence" value="ECO:0007669"/>
    <property type="project" value="UniProtKB-KW"/>
</dbReference>
<dbReference type="Pfam" id="PF08669">
    <property type="entry name" value="GCV_T_C"/>
    <property type="match status" value="1"/>
</dbReference>
<evidence type="ECO:0000256" key="3">
    <source>
        <dbReference type="ARBA" id="ARBA00022679"/>
    </source>
</evidence>
<dbReference type="SUPFAM" id="SSF101790">
    <property type="entry name" value="Aminomethyltransferase beta-barrel domain"/>
    <property type="match status" value="1"/>
</dbReference>
<dbReference type="InterPro" id="IPR022903">
    <property type="entry name" value="GcvT_bac"/>
</dbReference>
<gene>
    <name evidence="5 9" type="primary">gcvT</name>
    <name evidence="9" type="ORF">ACFQE1_00665</name>
</gene>
<dbReference type="InterPro" id="IPR028896">
    <property type="entry name" value="GcvT/YgfZ/DmdA"/>
</dbReference>
<name>A0ABD5RU48_9EURY</name>
<dbReference type="SUPFAM" id="SSF103025">
    <property type="entry name" value="Folate-binding domain"/>
    <property type="match status" value="1"/>
</dbReference>
<evidence type="ECO:0000256" key="6">
    <source>
        <dbReference type="PIRSR" id="PIRSR006487-1"/>
    </source>
</evidence>